<evidence type="ECO:0000313" key="2">
    <source>
        <dbReference type="EMBL" id="CAD2190460.1"/>
    </source>
</evidence>
<organism evidence="2 3">
    <name type="scientific">Meloidogyne enterolobii</name>
    <name type="common">Root-knot nematode worm</name>
    <name type="synonym">Meloidogyne mayaguensis</name>
    <dbReference type="NCBI Taxonomy" id="390850"/>
    <lineage>
        <taxon>Eukaryota</taxon>
        <taxon>Metazoa</taxon>
        <taxon>Ecdysozoa</taxon>
        <taxon>Nematoda</taxon>
        <taxon>Chromadorea</taxon>
        <taxon>Rhabditida</taxon>
        <taxon>Tylenchina</taxon>
        <taxon>Tylenchomorpha</taxon>
        <taxon>Tylenchoidea</taxon>
        <taxon>Meloidogynidae</taxon>
        <taxon>Meloidogyninae</taxon>
        <taxon>Meloidogyne</taxon>
    </lineage>
</organism>
<protein>
    <submittedName>
        <fullName evidence="2">Uncharacterized protein</fullName>
    </submittedName>
</protein>
<reference evidence="2 3" key="1">
    <citation type="submission" date="2020-08" db="EMBL/GenBank/DDBJ databases">
        <authorList>
            <person name="Koutsovoulos G."/>
            <person name="Danchin GJ E."/>
        </authorList>
    </citation>
    <scope>NUCLEOTIDE SEQUENCE [LARGE SCALE GENOMIC DNA]</scope>
</reference>
<evidence type="ECO:0000256" key="1">
    <source>
        <dbReference type="SAM" id="SignalP"/>
    </source>
</evidence>
<dbReference type="PANTHER" id="PTHR23208">
    <property type="entry name" value="LYSOZYME PROTEIN"/>
    <property type="match status" value="1"/>
</dbReference>
<dbReference type="SUPFAM" id="SSF51445">
    <property type="entry name" value="(Trans)glycosidases"/>
    <property type="match status" value="1"/>
</dbReference>
<feature type="signal peptide" evidence="1">
    <location>
        <begin position="1"/>
        <end position="25"/>
    </location>
</feature>
<dbReference type="Proteomes" id="UP000580250">
    <property type="component" value="Unassembled WGS sequence"/>
</dbReference>
<keyword evidence="1" id="KW-0732">Signal</keyword>
<dbReference type="InterPro" id="IPR017853">
    <property type="entry name" value="GH"/>
</dbReference>
<dbReference type="InterPro" id="IPR051595">
    <property type="entry name" value="GH25_Enzymes"/>
</dbReference>
<dbReference type="OrthoDB" id="2251794at2759"/>
<dbReference type="AlphaFoldDB" id="A0A6V7WTW0"/>
<name>A0A6V7WTW0_MELEN</name>
<accession>A0A6V7WTW0</accession>
<feature type="chain" id="PRO_5028307624" evidence="1">
    <location>
        <begin position="26"/>
        <end position="269"/>
    </location>
</feature>
<dbReference type="EMBL" id="CAJEWN010000808">
    <property type="protein sequence ID" value="CAD2190460.1"/>
    <property type="molecule type" value="Genomic_DNA"/>
</dbReference>
<dbReference type="GO" id="GO:0007165">
    <property type="term" value="P:signal transduction"/>
    <property type="evidence" value="ECO:0007669"/>
    <property type="project" value="TreeGrafter"/>
</dbReference>
<dbReference type="PANTHER" id="PTHR23208:SF36">
    <property type="entry name" value="LYSOZYME-RELATED"/>
    <property type="match status" value="1"/>
</dbReference>
<proteinExistence type="predicted"/>
<dbReference type="Gene3D" id="3.20.20.80">
    <property type="entry name" value="Glycosidases"/>
    <property type="match status" value="1"/>
</dbReference>
<evidence type="ECO:0000313" key="3">
    <source>
        <dbReference type="Proteomes" id="UP000580250"/>
    </source>
</evidence>
<gene>
    <name evidence="2" type="ORF">MENT_LOCUS43253</name>
</gene>
<sequence>MSNSIYFILLFVSILFLTIFKNVKTSEGVFVWKTWYRISQFKCLKEKYSKEFVIVPATYYETGKVSLNAELNIINARAAGIENVDIYFSPCIKPSSASELVCGDARESIIFVLDHLNKNNAKFGRFWLYIYGLTDCNQYDGWNEDNKTKNIEYIDEMVNTLKERNQPFGFFTNKYNWHEITGNTRKYNNTPLLYYNVDQKDNFDDYNEYGYPFGGWEKPTIKEYNFTTICDINVANLLQNLKFFVIKMIKNCFSYSVVGKSQIRKNFMF</sequence>
<comment type="caution">
    <text evidence="2">The sequence shown here is derived from an EMBL/GenBank/DDBJ whole genome shotgun (WGS) entry which is preliminary data.</text>
</comment>